<accession>A0A0E9XAP5</accession>
<evidence type="ECO:0000256" key="1">
    <source>
        <dbReference type="SAM" id="MobiDB-lite"/>
    </source>
</evidence>
<reference evidence="2" key="2">
    <citation type="journal article" date="2015" name="Fish Shellfish Immunol.">
        <title>Early steps in the European eel (Anguilla anguilla)-Vibrio vulnificus interaction in the gills: Role of the RtxA13 toxin.</title>
        <authorList>
            <person name="Callol A."/>
            <person name="Pajuelo D."/>
            <person name="Ebbesson L."/>
            <person name="Teles M."/>
            <person name="MacKenzie S."/>
            <person name="Amaro C."/>
        </authorList>
    </citation>
    <scope>NUCLEOTIDE SEQUENCE</scope>
</reference>
<sequence length="24" mass="2536">MPFGGNEGSSQRSHSTVLISNSWG</sequence>
<protein>
    <submittedName>
        <fullName evidence="2">Uncharacterized protein</fullName>
    </submittedName>
</protein>
<organism evidence="2">
    <name type="scientific">Anguilla anguilla</name>
    <name type="common">European freshwater eel</name>
    <name type="synonym">Muraena anguilla</name>
    <dbReference type="NCBI Taxonomy" id="7936"/>
    <lineage>
        <taxon>Eukaryota</taxon>
        <taxon>Metazoa</taxon>
        <taxon>Chordata</taxon>
        <taxon>Craniata</taxon>
        <taxon>Vertebrata</taxon>
        <taxon>Euteleostomi</taxon>
        <taxon>Actinopterygii</taxon>
        <taxon>Neopterygii</taxon>
        <taxon>Teleostei</taxon>
        <taxon>Anguilliformes</taxon>
        <taxon>Anguillidae</taxon>
        <taxon>Anguilla</taxon>
    </lineage>
</organism>
<dbReference type="AlphaFoldDB" id="A0A0E9XAP5"/>
<proteinExistence type="predicted"/>
<feature type="region of interest" description="Disordered" evidence="1">
    <location>
        <begin position="1"/>
        <end position="24"/>
    </location>
</feature>
<evidence type="ECO:0000313" key="2">
    <source>
        <dbReference type="EMBL" id="JAH99521.1"/>
    </source>
</evidence>
<feature type="compositionally biased region" description="Polar residues" evidence="1">
    <location>
        <begin position="8"/>
        <end position="24"/>
    </location>
</feature>
<name>A0A0E9XAP5_ANGAN</name>
<reference evidence="2" key="1">
    <citation type="submission" date="2014-11" db="EMBL/GenBank/DDBJ databases">
        <authorList>
            <person name="Amaro Gonzalez C."/>
        </authorList>
    </citation>
    <scope>NUCLEOTIDE SEQUENCE</scope>
</reference>
<dbReference type="EMBL" id="GBXM01009056">
    <property type="protein sequence ID" value="JAH99521.1"/>
    <property type="molecule type" value="Transcribed_RNA"/>
</dbReference>